<evidence type="ECO:0000313" key="1">
    <source>
        <dbReference type="EMBL" id="BBY11913.1"/>
    </source>
</evidence>
<reference evidence="1 2" key="1">
    <citation type="journal article" date="2019" name="Emerg. Microbes Infect.">
        <title>Comprehensive subspecies identification of 175 nontuberculous mycobacteria species based on 7547 genomic profiles.</title>
        <authorList>
            <person name="Matsumoto Y."/>
            <person name="Kinjo T."/>
            <person name="Motooka D."/>
            <person name="Nabeya D."/>
            <person name="Jung N."/>
            <person name="Uechi K."/>
            <person name="Horii T."/>
            <person name="Iida T."/>
            <person name="Fujita J."/>
            <person name="Nakamura S."/>
        </authorList>
    </citation>
    <scope>NUCLEOTIDE SEQUENCE [LARGE SCALE GENOMIC DNA]</scope>
    <source>
        <strain evidence="1 2">JCM 17324</strain>
    </source>
</reference>
<keyword evidence="2" id="KW-1185">Reference proteome</keyword>
<evidence type="ECO:0000313" key="2">
    <source>
        <dbReference type="Proteomes" id="UP000466831"/>
    </source>
</evidence>
<dbReference type="Proteomes" id="UP000466831">
    <property type="component" value="Chromosome"/>
</dbReference>
<gene>
    <name evidence="1" type="ORF">MMARJ_26530</name>
</gene>
<protein>
    <submittedName>
        <fullName evidence="1">Uncharacterized protein</fullName>
    </submittedName>
</protein>
<name>A0ABN5ZVF0_9MYCO</name>
<accession>A0ABN5ZVF0</accession>
<sequence>MVMKVTRRGIPKRREVADKVKAVLMQGDSSHVPDKQIHRWEGEGGAEYLPRPHRRSEY</sequence>
<organism evidence="1 2">
    <name type="scientific">Mycobacterium marseillense</name>
    <dbReference type="NCBI Taxonomy" id="701042"/>
    <lineage>
        <taxon>Bacteria</taxon>
        <taxon>Bacillati</taxon>
        <taxon>Actinomycetota</taxon>
        <taxon>Actinomycetes</taxon>
        <taxon>Mycobacteriales</taxon>
        <taxon>Mycobacteriaceae</taxon>
        <taxon>Mycobacterium</taxon>
        <taxon>Mycobacterium avium complex (MAC)</taxon>
    </lineage>
</organism>
<dbReference type="EMBL" id="AP022584">
    <property type="protein sequence ID" value="BBY11913.1"/>
    <property type="molecule type" value="Genomic_DNA"/>
</dbReference>
<proteinExistence type="predicted"/>